<dbReference type="OrthoDB" id="9785372at2"/>
<dbReference type="SUPFAM" id="SSF51735">
    <property type="entry name" value="NAD(P)-binding Rossmann-fold domains"/>
    <property type="match status" value="1"/>
</dbReference>
<sequence>MTKILIIGATGMTGKSLVAEALSNGFSVVANGRNKEKLNALKSEFSGIEVFNKDAFDLVKTDFEGIDVIIDAFATSPDQAYLQIDLAAHLIALLRNTTIRIGFILGAGSLYTDESKTQLTNDLIASDESTKPWRATPENQVYELEFLRHVKNVNWFGVSPGSNYIPGKKADNILVGNDVLLVNEQNVSVTTADTMAFKVIEEIKNNNHNQTRFTVANG</sequence>
<organism evidence="2 3">
    <name type="scientific">Liquorilactobacillus cacaonum DSM 21116</name>
    <dbReference type="NCBI Taxonomy" id="1423729"/>
    <lineage>
        <taxon>Bacteria</taxon>
        <taxon>Bacillati</taxon>
        <taxon>Bacillota</taxon>
        <taxon>Bacilli</taxon>
        <taxon>Lactobacillales</taxon>
        <taxon>Lactobacillaceae</taxon>
        <taxon>Liquorilactobacillus</taxon>
    </lineage>
</organism>
<dbReference type="GO" id="GO:0016646">
    <property type="term" value="F:oxidoreductase activity, acting on the CH-NH group of donors, NAD or NADP as acceptor"/>
    <property type="evidence" value="ECO:0007669"/>
    <property type="project" value="TreeGrafter"/>
</dbReference>
<keyword evidence="3" id="KW-1185">Reference proteome</keyword>
<reference evidence="2 3" key="1">
    <citation type="journal article" date="2015" name="Genome Announc.">
        <title>Expanding the biotechnology potential of lactobacilli through comparative genomics of 213 strains and associated genera.</title>
        <authorList>
            <person name="Sun Z."/>
            <person name="Harris H.M."/>
            <person name="McCann A."/>
            <person name="Guo C."/>
            <person name="Argimon S."/>
            <person name="Zhang W."/>
            <person name="Yang X."/>
            <person name="Jeffery I.B."/>
            <person name="Cooney J.C."/>
            <person name="Kagawa T.F."/>
            <person name="Liu W."/>
            <person name="Song Y."/>
            <person name="Salvetti E."/>
            <person name="Wrobel A."/>
            <person name="Rasinkangas P."/>
            <person name="Parkhill J."/>
            <person name="Rea M.C."/>
            <person name="O'Sullivan O."/>
            <person name="Ritari J."/>
            <person name="Douillard F.P."/>
            <person name="Paul Ross R."/>
            <person name="Yang R."/>
            <person name="Briner A.E."/>
            <person name="Felis G.E."/>
            <person name="de Vos W.M."/>
            <person name="Barrangou R."/>
            <person name="Klaenhammer T.R."/>
            <person name="Caufield P.W."/>
            <person name="Cui Y."/>
            <person name="Zhang H."/>
            <person name="O'Toole P.W."/>
        </authorList>
    </citation>
    <scope>NUCLEOTIDE SEQUENCE [LARGE SCALE GENOMIC DNA]</scope>
    <source>
        <strain evidence="2 3">DSM 21116</strain>
    </source>
</reference>
<evidence type="ECO:0000313" key="2">
    <source>
        <dbReference type="EMBL" id="KRM90438.1"/>
    </source>
</evidence>
<dbReference type="PANTHER" id="PTHR43355">
    <property type="entry name" value="FLAVIN REDUCTASE (NADPH)"/>
    <property type="match status" value="1"/>
</dbReference>
<dbReference type="Gene3D" id="3.40.50.720">
    <property type="entry name" value="NAD(P)-binding Rossmann-like Domain"/>
    <property type="match status" value="1"/>
</dbReference>
<proteinExistence type="predicted"/>
<dbReference type="Pfam" id="PF13460">
    <property type="entry name" value="NAD_binding_10"/>
    <property type="match status" value="1"/>
</dbReference>
<dbReference type="InterPro" id="IPR036291">
    <property type="entry name" value="NAD(P)-bd_dom_sf"/>
</dbReference>
<dbReference type="STRING" id="1423729.FC80_GL001342"/>
<comment type="caution">
    <text evidence="2">The sequence shown here is derived from an EMBL/GenBank/DDBJ whole genome shotgun (WGS) entry which is preliminary data.</text>
</comment>
<protein>
    <submittedName>
        <fullName evidence="2">NADH-flavin reductase</fullName>
    </submittedName>
</protein>
<dbReference type="EMBL" id="AYZE01000015">
    <property type="protein sequence ID" value="KRM90438.1"/>
    <property type="molecule type" value="Genomic_DNA"/>
</dbReference>
<name>A0A0R2CQP0_9LACO</name>
<accession>A0A0R2CQP0</accession>
<gene>
    <name evidence="2" type="ORF">FC80_GL001342</name>
</gene>
<dbReference type="InterPro" id="IPR051606">
    <property type="entry name" value="Polyketide_Oxido-like"/>
</dbReference>
<dbReference type="Proteomes" id="UP000051131">
    <property type="component" value="Unassembled WGS sequence"/>
</dbReference>
<dbReference type="PATRIC" id="fig|1423729.3.peg.1363"/>
<evidence type="ECO:0000259" key="1">
    <source>
        <dbReference type="Pfam" id="PF13460"/>
    </source>
</evidence>
<feature type="domain" description="NAD(P)-binding" evidence="1">
    <location>
        <begin position="8"/>
        <end position="116"/>
    </location>
</feature>
<dbReference type="AlphaFoldDB" id="A0A0R2CQP0"/>
<dbReference type="PANTHER" id="PTHR43355:SF2">
    <property type="entry name" value="FLAVIN REDUCTASE (NADPH)"/>
    <property type="match status" value="1"/>
</dbReference>
<dbReference type="RefSeq" id="WP_057829554.1">
    <property type="nucleotide sequence ID" value="NZ_AYZE01000015.1"/>
</dbReference>
<evidence type="ECO:0000313" key="3">
    <source>
        <dbReference type="Proteomes" id="UP000051131"/>
    </source>
</evidence>
<dbReference type="InterPro" id="IPR016040">
    <property type="entry name" value="NAD(P)-bd_dom"/>
</dbReference>